<dbReference type="InterPro" id="IPR023796">
    <property type="entry name" value="Serpin_dom"/>
</dbReference>
<dbReference type="InterPro" id="IPR000215">
    <property type="entry name" value="Serpin_fam"/>
</dbReference>
<dbReference type="GO" id="GO:0004867">
    <property type="term" value="F:serine-type endopeptidase inhibitor activity"/>
    <property type="evidence" value="ECO:0007669"/>
    <property type="project" value="InterPro"/>
</dbReference>
<organism evidence="4">
    <name type="scientific">Anthurium amnicola</name>
    <dbReference type="NCBI Taxonomy" id="1678845"/>
    <lineage>
        <taxon>Eukaryota</taxon>
        <taxon>Viridiplantae</taxon>
        <taxon>Streptophyta</taxon>
        <taxon>Embryophyta</taxon>
        <taxon>Tracheophyta</taxon>
        <taxon>Spermatophyta</taxon>
        <taxon>Magnoliopsida</taxon>
        <taxon>Liliopsida</taxon>
        <taxon>Araceae</taxon>
        <taxon>Pothoideae</taxon>
        <taxon>Potheae</taxon>
        <taxon>Anthurium</taxon>
    </lineage>
</organism>
<dbReference type="Gene3D" id="2.30.39.10">
    <property type="entry name" value="Alpha-1-antitrypsin, domain 1"/>
    <property type="match status" value="1"/>
</dbReference>
<dbReference type="InterPro" id="IPR042185">
    <property type="entry name" value="Serpin_sf_2"/>
</dbReference>
<dbReference type="Gene3D" id="3.30.497.10">
    <property type="entry name" value="Antithrombin, subunit I, domain 2"/>
    <property type="match status" value="2"/>
</dbReference>
<accession>A0A1D1ZD93</accession>
<dbReference type="InterPro" id="IPR042178">
    <property type="entry name" value="Serpin_sf_1"/>
</dbReference>
<dbReference type="GO" id="GO:0005615">
    <property type="term" value="C:extracellular space"/>
    <property type="evidence" value="ECO:0007669"/>
    <property type="project" value="InterPro"/>
</dbReference>
<gene>
    <name evidence="4" type="primary">SPZ1C</name>
    <name evidence="4" type="ORF">g.93604</name>
</gene>
<dbReference type="SMART" id="SM00093">
    <property type="entry name" value="SERPIN"/>
    <property type="match status" value="1"/>
</dbReference>
<name>A0A1D1ZD93_9ARAE</name>
<evidence type="ECO:0000313" key="4">
    <source>
        <dbReference type="EMBL" id="JAT64791.1"/>
    </source>
</evidence>
<feature type="non-terminal residue" evidence="4">
    <location>
        <position position="1"/>
    </location>
</feature>
<sequence>APASSFTLSFSAPPPLSLSLPSLPSPTLSLCIPSPLPSLLPLPLPPVPPPFSLPSPLSLYPVPPPRPPGLSLSPVRPACSSSLSFFLSLLSCIMSTGGDVGEGGDSLLRVAAHVGLQALTAGSNFACSPVSLRAALGLVAVGSSGRTLQQLLSFLGFPHDLAVNDPRLAAGRAVVASTHRPVGGEEDEKTHVSLVSGVWLDATLTMNQAFKEIATSIHQADAKSVDFLNKALEVRSDINTWVEEGTNGVIRDFLPVGSVTDGTKLVIANALYFRGKWETPFDSSLTFDSEFHLLGGGSVRAPFMTTTPNKLMSMSSFEDGLKVLRLRYDVDPIDYSIRVALLERYRDWEDGDKACLEIDAELRRLQKIFSMYVFLPRERDGLQRLAEEVSSDPSFVHRHRPTQVFRARTLMLPRFGASWGTFDFSGDLRDLGLPLLFSGQAELHRLTSDASEVGLSAVLHRATVKVDEKGTMAAAATGTELMGCSMFEDPQDEFVADHPFLFVITEDHSGQVLFYGHVVNPLFE</sequence>
<dbReference type="Pfam" id="PF00079">
    <property type="entry name" value="Serpin"/>
    <property type="match status" value="2"/>
</dbReference>
<dbReference type="AlphaFoldDB" id="A0A1D1ZD93"/>
<comment type="similarity">
    <text evidence="1 2">Belongs to the serpin family.</text>
</comment>
<feature type="domain" description="Serpin" evidence="3">
    <location>
        <begin position="108"/>
        <end position="521"/>
    </location>
</feature>
<evidence type="ECO:0000256" key="2">
    <source>
        <dbReference type="RuleBase" id="RU000411"/>
    </source>
</evidence>
<dbReference type="PROSITE" id="PS00284">
    <property type="entry name" value="SERPIN"/>
    <property type="match status" value="1"/>
</dbReference>
<dbReference type="InterPro" id="IPR023795">
    <property type="entry name" value="Serpin_CS"/>
</dbReference>
<dbReference type="SUPFAM" id="SSF56574">
    <property type="entry name" value="Serpins"/>
    <property type="match status" value="1"/>
</dbReference>
<dbReference type="InterPro" id="IPR036186">
    <property type="entry name" value="Serpin_sf"/>
</dbReference>
<evidence type="ECO:0000256" key="1">
    <source>
        <dbReference type="ARBA" id="ARBA00009500"/>
    </source>
</evidence>
<proteinExistence type="inferred from homology"/>
<dbReference type="PANTHER" id="PTHR11461:SF211">
    <property type="entry name" value="GH10112P-RELATED"/>
    <property type="match status" value="1"/>
</dbReference>
<dbReference type="PANTHER" id="PTHR11461">
    <property type="entry name" value="SERINE PROTEASE INHIBITOR, SERPIN"/>
    <property type="match status" value="1"/>
</dbReference>
<reference evidence="4" key="1">
    <citation type="submission" date="2015-07" db="EMBL/GenBank/DDBJ databases">
        <title>Transcriptome Assembly of Anthurium amnicola.</title>
        <authorList>
            <person name="Suzuki J."/>
        </authorList>
    </citation>
    <scope>NUCLEOTIDE SEQUENCE</scope>
</reference>
<protein>
    <submittedName>
        <fullName evidence="4">Serpin-Z1C</fullName>
    </submittedName>
</protein>
<evidence type="ECO:0000259" key="3">
    <source>
        <dbReference type="SMART" id="SM00093"/>
    </source>
</evidence>
<dbReference type="EMBL" id="GDJX01003145">
    <property type="protein sequence ID" value="JAT64791.1"/>
    <property type="molecule type" value="Transcribed_RNA"/>
</dbReference>